<protein>
    <submittedName>
        <fullName evidence="1">Uncharacterized protein</fullName>
    </submittedName>
</protein>
<dbReference type="AlphaFoldDB" id="A0A814NRN6"/>
<accession>A0A814NRN6</accession>
<dbReference type="OrthoDB" id="167578at2759"/>
<keyword evidence="2" id="KW-1185">Reference proteome</keyword>
<comment type="caution">
    <text evidence="1">The sequence shown here is derived from an EMBL/GenBank/DDBJ whole genome shotgun (WGS) entry which is preliminary data.</text>
</comment>
<reference evidence="1" key="1">
    <citation type="submission" date="2021-02" db="EMBL/GenBank/DDBJ databases">
        <authorList>
            <person name="Nowell W R."/>
        </authorList>
    </citation>
    <scope>NUCLEOTIDE SEQUENCE</scope>
    <source>
        <strain evidence="1">Ploen Becks lab</strain>
    </source>
</reference>
<evidence type="ECO:0000313" key="1">
    <source>
        <dbReference type="EMBL" id="CAF1097435.1"/>
    </source>
</evidence>
<dbReference type="EMBL" id="CAJNOC010007360">
    <property type="protein sequence ID" value="CAF1097435.1"/>
    <property type="molecule type" value="Genomic_DNA"/>
</dbReference>
<dbReference type="Proteomes" id="UP000663879">
    <property type="component" value="Unassembled WGS sequence"/>
</dbReference>
<sequence length="210" mass="24614">MVDMLILSNAEIHSEIESDSEEDLDQSMNDDSSLFEVTNILDTSYVYSNDYFYKFKRLNKDESTYYTCISAKCKCSITLKNEKTSTDKMINYFDNTWMMGRYPRALWNHSNTIGPRTNNNVEGFHSKFNRSIGSSHPHIFKLIKLFQDYESLFSIKFERIQSGLELVIRKKKFVERDKKIFDLVNQLQSNLMSLEIFILKAAFLIGTEPK</sequence>
<proteinExistence type="predicted"/>
<organism evidence="1 2">
    <name type="scientific">Brachionus calyciflorus</name>
    <dbReference type="NCBI Taxonomy" id="104777"/>
    <lineage>
        <taxon>Eukaryota</taxon>
        <taxon>Metazoa</taxon>
        <taxon>Spiralia</taxon>
        <taxon>Gnathifera</taxon>
        <taxon>Rotifera</taxon>
        <taxon>Eurotatoria</taxon>
        <taxon>Monogononta</taxon>
        <taxon>Pseudotrocha</taxon>
        <taxon>Ploima</taxon>
        <taxon>Brachionidae</taxon>
        <taxon>Brachionus</taxon>
    </lineage>
</organism>
<name>A0A814NRN6_9BILA</name>
<evidence type="ECO:0000313" key="2">
    <source>
        <dbReference type="Proteomes" id="UP000663879"/>
    </source>
</evidence>
<gene>
    <name evidence="1" type="ORF">OXX778_LOCUS20976</name>
</gene>